<name>A0ACB8Y7D3_ARCLA</name>
<sequence>MYCQVAPPAPFIIVFNIFFLSKCPHEVLFCFDNPRIPPCPSDPKPPLFLSLVFKPKLTNTPHKILLRSLDSGEEQDQAKEGFISLPSLQVLEDLEQNLASI</sequence>
<dbReference type="Proteomes" id="UP001055879">
    <property type="component" value="Linkage Group LG14"/>
</dbReference>
<gene>
    <name evidence="1" type="ORF">L6452_37524</name>
</gene>
<protein>
    <submittedName>
        <fullName evidence="1">Uncharacterized protein</fullName>
    </submittedName>
</protein>
<evidence type="ECO:0000313" key="2">
    <source>
        <dbReference type="Proteomes" id="UP001055879"/>
    </source>
</evidence>
<keyword evidence="2" id="KW-1185">Reference proteome</keyword>
<accession>A0ACB8Y7D3</accession>
<reference evidence="2" key="1">
    <citation type="journal article" date="2022" name="Mol. Ecol. Resour.">
        <title>The genomes of chicory, endive, great burdock and yacon provide insights into Asteraceae palaeo-polyploidization history and plant inulin production.</title>
        <authorList>
            <person name="Fan W."/>
            <person name="Wang S."/>
            <person name="Wang H."/>
            <person name="Wang A."/>
            <person name="Jiang F."/>
            <person name="Liu H."/>
            <person name="Zhao H."/>
            <person name="Xu D."/>
            <person name="Zhang Y."/>
        </authorList>
    </citation>
    <scope>NUCLEOTIDE SEQUENCE [LARGE SCALE GENOMIC DNA]</scope>
    <source>
        <strain evidence="2">cv. Niubang</strain>
    </source>
</reference>
<comment type="caution">
    <text evidence="1">The sequence shown here is derived from an EMBL/GenBank/DDBJ whole genome shotgun (WGS) entry which is preliminary data.</text>
</comment>
<dbReference type="EMBL" id="CM042060">
    <property type="protein sequence ID" value="KAI3678239.1"/>
    <property type="molecule type" value="Genomic_DNA"/>
</dbReference>
<organism evidence="1 2">
    <name type="scientific">Arctium lappa</name>
    <name type="common">Greater burdock</name>
    <name type="synonym">Lappa major</name>
    <dbReference type="NCBI Taxonomy" id="4217"/>
    <lineage>
        <taxon>Eukaryota</taxon>
        <taxon>Viridiplantae</taxon>
        <taxon>Streptophyta</taxon>
        <taxon>Embryophyta</taxon>
        <taxon>Tracheophyta</taxon>
        <taxon>Spermatophyta</taxon>
        <taxon>Magnoliopsida</taxon>
        <taxon>eudicotyledons</taxon>
        <taxon>Gunneridae</taxon>
        <taxon>Pentapetalae</taxon>
        <taxon>asterids</taxon>
        <taxon>campanulids</taxon>
        <taxon>Asterales</taxon>
        <taxon>Asteraceae</taxon>
        <taxon>Carduoideae</taxon>
        <taxon>Cardueae</taxon>
        <taxon>Arctiinae</taxon>
        <taxon>Arctium</taxon>
    </lineage>
</organism>
<evidence type="ECO:0000313" key="1">
    <source>
        <dbReference type="EMBL" id="KAI3678239.1"/>
    </source>
</evidence>
<proteinExistence type="predicted"/>
<reference evidence="1 2" key="2">
    <citation type="journal article" date="2022" name="Mol. Ecol. Resour.">
        <title>The genomes of chicory, endive, great burdock and yacon provide insights into Asteraceae paleo-polyploidization history and plant inulin production.</title>
        <authorList>
            <person name="Fan W."/>
            <person name="Wang S."/>
            <person name="Wang H."/>
            <person name="Wang A."/>
            <person name="Jiang F."/>
            <person name="Liu H."/>
            <person name="Zhao H."/>
            <person name="Xu D."/>
            <person name="Zhang Y."/>
        </authorList>
    </citation>
    <scope>NUCLEOTIDE SEQUENCE [LARGE SCALE GENOMIC DNA]</scope>
    <source>
        <strain evidence="2">cv. Niubang</strain>
    </source>
</reference>